<dbReference type="InterPro" id="IPR044060">
    <property type="entry name" value="Bacterial_rp_domain"/>
</dbReference>
<organism evidence="2">
    <name type="scientific">marine sediment metagenome</name>
    <dbReference type="NCBI Taxonomy" id="412755"/>
    <lineage>
        <taxon>unclassified sequences</taxon>
        <taxon>metagenomes</taxon>
        <taxon>ecological metagenomes</taxon>
    </lineage>
</organism>
<feature type="non-terminal residue" evidence="2">
    <location>
        <position position="263"/>
    </location>
</feature>
<proteinExistence type="predicted"/>
<feature type="domain" description="Bacterial repeat" evidence="1">
    <location>
        <begin position="2"/>
        <end position="57"/>
    </location>
</feature>
<dbReference type="Gene3D" id="2.160.20.110">
    <property type="match status" value="1"/>
</dbReference>
<accession>X1QIQ8</accession>
<dbReference type="EMBL" id="BARV01026634">
    <property type="protein sequence ID" value="GAI43149.1"/>
    <property type="molecule type" value="Genomic_DNA"/>
</dbReference>
<evidence type="ECO:0000313" key="2">
    <source>
        <dbReference type="EMBL" id="GAI43149.1"/>
    </source>
</evidence>
<gene>
    <name evidence="2" type="ORF">S06H3_42997</name>
</gene>
<feature type="non-terminal residue" evidence="2">
    <location>
        <position position="1"/>
    </location>
</feature>
<reference evidence="2" key="1">
    <citation type="journal article" date="2014" name="Front. Microbiol.">
        <title>High frequency of phylogenetically diverse reductive dehalogenase-homologous genes in deep subseafloor sedimentary metagenomes.</title>
        <authorList>
            <person name="Kawai M."/>
            <person name="Futagami T."/>
            <person name="Toyoda A."/>
            <person name="Takaki Y."/>
            <person name="Nishi S."/>
            <person name="Hori S."/>
            <person name="Arai W."/>
            <person name="Tsubouchi T."/>
            <person name="Morono Y."/>
            <person name="Uchiyama I."/>
            <person name="Ito T."/>
            <person name="Fujiyama A."/>
            <person name="Inagaki F."/>
            <person name="Takami H."/>
        </authorList>
    </citation>
    <scope>NUCLEOTIDE SEQUENCE</scope>
    <source>
        <strain evidence="2">Expedition CK06-06</strain>
    </source>
</reference>
<protein>
    <recommendedName>
        <fullName evidence="1">Bacterial repeat domain-containing protein</fullName>
    </recommendedName>
</protein>
<feature type="domain" description="Bacterial repeat" evidence="1">
    <location>
        <begin position="61"/>
        <end position="134"/>
    </location>
</feature>
<evidence type="ECO:0000259" key="1">
    <source>
        <dbReference type="Pfam" id="PF18998"/>
    </source>
</evidence>
<comment type="caution">
    <text evidence="2">The sequence shown here is derived from an EMBL/GenBank/DDBJ whole genome shotgun (WGS) entry which is preliminary data.</text>
</comment>
<name>X1QIQ8_9ZZZZ</name>
<dbReference type="AlphaFoldDB" id="X1QIQ8"/>
<dbReference type="Pfam" id="PF18998">
    <property type="entry name" value="Flg_new_2"/>
    <property type="match status" value="2"/>
</dbReference>
<sequence>IISGEGTYADGTIVTIEAVPDECYEFVNWTGADVADPYSPITTVTMDEAKSIIANFALLSYDLTTDSTDGGEVTIPGEGTFPYDCGTMFDLVATPDAYYGFVEWTGDVDAIADVYAASTTITIKGDYSITANFSLFAGGNGTAENPYRIADWYHLDNVRNYLSSHFIVINDLDSNSVGYTELASATASEGKGWQPIGTTAVNDTFFGSFDGQGYEICDLFIDRPDEPDVGLFGVVYEGGAIENVCVVANGNVTGNGDVGVLVG</sequence>